<dbReference type="InterPro" id="IPR001647">
    <property type="entry name" value="HTH_TetR"/>
</dbReference>
<dbReference type="PANTHER" id="PTHR30055">
    <property type="entry name" value="HTH-TYPE TRANSCRIPTIONAL REGULATOR RUTR"/>
    <property type="match status" value="1"/>
</dbReference>
<dbReference type="AlphaFoldDB" id="A0A2T1A026"/>
<evidence type="ECO:0000256" key="2">
    <source>
        <dbReference type="ARBA" id="ARBA00023125"/>
    </source>
</evidence>
<accession>A0A2T1A026</accession>
<dbReference type="SUPFAM" id="SSF46689">
    <property type="entry name" value="Homeodomain-like"/>
    <property type="match status" value="1"/>
</dbReference>
<evidence type="ECO:0000313" key="7">
    <source>
        <dbReference type="Proteomes" id="UP000237752"/>
    </source>
</evidence>
<keyword evidence="7" id="KW-1185">Reference proteome</keyword>
<organism evidence="6 7">
    <name type="scientific">Antricoccus suffuscus</name>
    <dbReference type="NCBI Taxonomy" id="1629062"/>
    <lineage>
        <taxon>Bacteria</taxon>
        <taxon>Bacillati</taxon>
        <taxon>Actinomycetota</taxon>
        <taxon>Actinomycetes</taxon>
        <taxon>Geodermatophilales</taxon>
        <taxon>Antricoccaceae</taxon>
        <taxon>Antricoccus</taxon>
    </lineage>
</organism>
<dbReference type="RefSeq" id="WP_170111028.1">
    <property type="nucleotide sequence ID" value="NZ_PVUE01000007.1"/>
</dbReference>
<evidence type="ECO:0000256" key="3">
    <source>
        <dbReference type="ARBA" id="ARBA00023163"/>
    </source>
</evidence>
<dbReference type="PRINTS" id="PR00455">
    <property type="entry name" value="HTHTETR"/>
</dbReference>
<dbReference type="InterPro" id="IPR050109">
    <property type="entry name" value="HTH-type_TetR-like_transc_reg"/>
</dbReference>
<dbReference type="SUPFAM" id="SSF48498">
    <property type="entry name" value="Tetracyclin repressor-like, C-terminal domain"/>
    <property type="match status" value="1"/>
</dbReference>
<dbReference type="Proteomes" id="UP000237752">
    <property type="component" value="Unassembled WGS sequence"/>
</dbReference>
<dbReference type="PANTHER" id="PTHR30055:SF238">
    <property type="entry name" value="MYCOFACTOCIN BIOSYNTHESIS TRANSCRIPTIONAL REGULATOR MFTR-RELATED"/>
    <property type="match status" value="1"/>
</dbReference>
<dbReference type="Pfam" id="PF00440">
    <property type="entry name" value="TetR_N"/>
    <property type="match status" value="1"/>
</dbReference>
<dbReference type="InterPro" id="IPR009057">
    <property type="entry name" value="Homeodomain-like_sf"/>
</dbReference>
<sequence>MSVTGADKPARGVSARTLATREKLYAAATKLIGERAVEQVSVDEIAAAAGVAKGTVYYNFHSKDALIAALIDDRVSLLVASMKDAARADDPHLAVRAMTESVLSFIEANTAFAQLLATELWRSRSTWHDQLAAMREELLAIAEALIERTPTLRRLHPDLPARVAAAGMWSTTFVIALDWRVYTPERPRAEVLETVMLILGASD</sequence>
<feature type="DNA-binding region" description="H-T-H motif" evidence="4">
    <location>
        <begin position="41"/>
        <end position="60"/>
    </location>
</feature>
<evidence type="ECO:0000256" key="4">
    <source>
        <dbReference type="PROSITE-ProRule" id="PRU00335"/>
    </source>
</evidence>
<name>A0A2T1A026_9ACTN</name>
<proteinExistence type="predicted"/>
<protein>
    <submittedName>
        <fullName evidence="6">TetR family transcriptional regulator</fullName>
    </submittedName>
</protein>
<reference evidence="6 7" key="1">
    <citation type="submission" date="2018-03" db="EMBL/GenBank/DDBJ databases">
        <title>Genomic Encyclopedia of Archaeal and Bacterial Type Strains, Phase II (KMG-II): from individual species to whole genera.</title>
        <authorList>
            <person name="Goeker M."/>
        </authorList>
    </citation>
    <scope>NUCLEOTIDE SEQUENCE [LARGE SCALE GENOMIC DNA]</scope>
    <source>
        <strain evidence="6 7">DSM 100065</strain>
    </source>
</reference>
<keyword evidence="3" id="KW-0804">Transcription</keyword>
<dbReference type="Gene3D" id="1.10.357.10">
    <property type="entry name" value="Tetracycline Repressor, domain 2"/>
    <property type="match status" value="1"/>
</dbReference>
<dbReference type="Gene3D" id="1.10.10.60">
    <property type="entry name" value="Homeodomain-like"/>
    <property type="match status" value="1"/>
</dbReference>
<evidence type="ECO:0000313" key="6">
    <source>
        <dbReference type="EMBL" id="PRZ41955.1"/>
    </source>
</evidence>
<evidence type="ECO:0000259" key="5">
    <source>
        <dbReference type="PROSITE" id="PS50977"/>
    </source>
</evidence>
<dbReference type="EMBL" id="PVUE01000007">
    <property type="protein sequence ID" value="PRZ41955.1"/>
    <property type="molecule type" value="Genomic_DNA"/>
</dbReference>
<comment type="caution">
    <text evidence="6">The sequence shown here is derived from an EMBL/GenBank/DDBJ whole genome shotgun (WGS) entry which is preliminary data.</text>
</comment>
<gene>
    <name evidence="6" type="ORF">CLV47_10782</name>
</gene>
<evidence type="ECO:0000256" key="1">
    <source>
        <dbReference type="ARBA" id="ARBA00023015"/>
    </source>
</evidence>
<dbReference type="GO" id="GO:0000976">
    <property type="term" value="F:transcription cis-regulatory region binding"/>
    <property type="evidence" value="ECO:0007669"/>
    <property type="project" value="TreeGrafter"/>
</dbReference>
<dbReference type="GO" id="GO:0003700">
    <property type="term" value="F:DNA-binding transcription factor activity"/>
    <property type="evidence" value="ECO:0007669"/>
    <property type="project" value="TreeGrafter"/>
</dbReference>
<feature type="domain" description="HTH tetR-type" evidence="5">
    <location>
        <begin position="18"/>
        <end position="78"/>
    </location>
</feature>
<dbReference type="InterPro" id="IPR036271">
    <property type="entry name" value="Tet_transcr_reg_TetR-rel_C_sf"/>
</dbReference>
<keyword evidence="1" id="KW-0805">Transcription regulation</keyword>
<dbReference type="PROSITE" id="PS50977">
    <property type="entry name" value="HTH_TETR_2"/>
    <property type="match status" value="1"/>
</dbReference>
<keyword evidence="2 4" id="KW-0238">DNA-binding</keyword>